<evidence type="ECO:0000259" key="5">
    <source>
        <dbReference type="PROSITE" id="PS50983"/>
    </source>
</evidence>
<gene>
    <name evidence="6" type="ORF">AUR64_03145</name>
</gene>
<dbReference type="PANTHER" id="PTHR30532:SF1">
    <property type="entry name" value="IRON(3+)-HYDROXAMATE-BINDING PROTEIN FHUD"/>
    <property type="match status" value="1"/>
</dbReference>
<evidence type="ECO:0000313" key="6">
    <source>
        <dbReference type="EMBL" id="KTG11515.1"/>
    </source>
</evidence>
<organism evidence="6 7">
    <name type="scientific">Haloprofundus marisrubri</name>
    <dbReference type="NCBI Taxonomy" id="1514971"/>
    <lineage>
        <taxon>Archaea</taxon>
        <taxon>Methanobacteriati</taxon>
        <taxon>Methanobacteriota</taxon>
        <taxon>Stenosarchaea group</taxon>
        <taxon>Halobacteria</taxon>
        <taxon>Halobacteriales</taxon>
        <taxon>Haloferacaceae</taxon>
        <taxon>Haloprofundus</taxon>
    </lineage>
</organism>
<evidence type="ECO:0000256" key="4">
    <source>
        <dbReference type="SAM" id="MobiDB-lite"/>
    </source>
</evidence>
<feature type="compositionally biased region" description="Polar residues" evidence="4">
    <location>
        <begin position="33"/>
        <end position="44"/>
    </location>
</feature>
<dbReference type="PANTHER" id="PTHR30532">
    <property type="entry name" value="IRON III DICITRATE-BINDING PERIPLASMIC PROTEIN"/>
    <property type="match status" value="1"/>
</dbReference>
<accession>A0A0W1RE20</accession>
<evidence type="ECO:0000256" key="2">
    <source>
        <dbReference type="ARBA" id="ARBA00022448"/>
    </source>
</evidence>
<feature type="domain" description="Fe/B12 periplasmic-binding" evidence="5">
    <location>
        <begin position="93"/>
        <end position="387"/>
    </location>
</feature>
<evidence type="ECO:0000313" key="7">
    <source>
        <dbReference type="Proteomes" id="UP000054387"/>
    </source>
</evidence>
<evidence type="ECO:0000256" key="1">
    <source>
        <dbReference type="ARBA" id="ARBA00004196"/>
    </source>
</evidence>
<proteinExistence type="predicted"/>
<name>A0A0W1RE20_9EURY</name>
<dbReference type="Proteomes" id="UP000054387">
    <property type="component" value="Unassembled WGS sequence"/>
</dbReference>
<dbReference type="InterPro" id="IPR002491">
    <property type="entry name" value="ABC_transptr_periplasmic_BD"/>
</dbReference>
<reference evidence="6 7" key="1">
    <citation type="submission" date="2015-12" db="EMBL/GenBank/DDBJ databases">
        <title>Haloprofundus marisrubri gen. nov., sp. nov., an extremely halophilic archaeon isolated from the Discovery deep brine-seawater interface in the Red Sea.</title>
        <authorList>
            <person name="Zhang G."/>
            <person name="Stingl U."/>
            <person name="Rashid M."/>
        </authorList>
    </citation>
    <scope>NUCLEOTIDE SEQUENCE [LARGE SCALE GENOMIC DNA]</scope>
    <source>
        <strain evidence="6 7">SB9</strain>
    </source>
</reference>
<feature type="compositionally biased region" description="Low complexity" evidence="4">
    <location>
        <begin position="45"/>
        <end position="74"/>
    </location>
</feature>
<feature type="region of interest" description="Disordered" evidence="4">
    <location>
        <begin position="30"/>
        <end position="74"/>
    </location>
</feature>
<keyword evidence="7" id="KW-1185">Reference proteome</keyword>
<dbReference type="RefSeq" id="WP_058579998.1">
    <property type="nucleotide sequence ID" value="NZ_LOPU01000003.1"/>
</dbReference>
<dbReference type="STRING" id="1514971.AUR64_03145"/>
<evidence type="ECO:0000256" key="3">
    <source>
        <dbReference type="ARBA" id="ARBA00022729"/>
    </source>
</evidence>
<dbReference type="PROSITE" id="PS51318">
    <property type="entry name" value="TAT"/>
    <property type="match status" value="1"/>
</dbReference>
<comment type="subcellular location">
    <subcellularLocation>
        <location evidence="1">Cell envelope</location>
    </subcellularLocation>
</comment>
<keyword evidence="2" id="KW-0813">Transport</keyword>
<dbReference type="PROSITE" id="PS50983">
    <property type="entry name" value="FE_B12_PBP"/>
    <property type="match status" value="1"/>
</dbReference>
<dbReference type="InterPro" id="IPR051313">
    <property type="entry name" value="Bact_iron-sidero_bind"/>
</dbReference>
<dbReference type="OrthoDB" id="304381at2157"/>
<dbReference type="Gene3D" id="3.40.50.1980">
    <property type="entry name" value="Nitrogenase molybdenum iron protein domain"/>
    <property type="match status" value="2"/>
</dbReference>
<protein>
    <submittedName>
        <fullName evidence="6">ABC transporter substrate-binding protein</fullName>
    </submittedName>
</protein>
<dbReference type="Pfam" id="PF01497">
    <property type="entry name" value="Peripla_BP_2"/>
    <property type="match status" value="1"/>
</dbReference>
<dbReference type="InterPro" id="IPR006311">
    <property type="entry name" value="TAT_signal"/>
</dbReference>
<dbReference type="SUPFAM" id="SSF53807">
    <property type="entry name" value="Helical backbone' metal receptor"/>
    <property type="match status" value="1"/>
</dbReference>
<dbReference type="AlphaFoldDB" id="A0A0W1RE20"/>
<dbReference type="EMBL" id="LOPU01000003">
    <property type="protein sequence ID" value="KTG11515.1"/>
    <property type="molecule type" value="Genomic_DNA"/>
</dbReference>
<comment type="caution">
    <text evidence="6">The sequence shown here is derived from an EMBL/GenBank/DDBJ whole genome shotgun (WGS) entry which is preliminary data.</text>
</comment>
<keyword evidence="3" id="KW-0732">Signal</keyword>
<sequence>MTQNTDGQRGPTRRDYVKYGGAVLGGSLLAGCTGNSTTDAESGNESTATEAQTSATETQTETESDTTTSDESAAFTASMSPVGEVALESAPETVFTRLTHHADMAFALGRGNSVNAMHAPDYYDALWNQFVERLPGVSLDWSGLYSSWEPTKEKLYELDSDVHLADPASVHQLGNWSMADIEEVDENISPWFGNSLSARHQEPPEEWADRYEYYGLWEQFEKVAQAFGERERFEALSSVRQSMLDEISGGLPAASERPTVVMVGASNIEQDIYAYTLDNPGFLTAHTRPLGPRDAFDGSVESGEIVDFETLLEADPDVMLFLGGMQPGTSMPDTRSALKSHPVGSTLTAVQNDRLHPQGARYQGPILNLFQIEMTAKQLYPEQFGAWPTYESGPYPEIPEGERMFDRQRVADVINGDL</sequence>